<accession>A0ABC8RFW4</accession>
<comment type="caution">
    <text evidence="1">The sequence shown here is derived from an EMBL/GenBank/DDBJ whole genome shotgun (WGS) entry which is preliminary data.</text>
</comment>
<protein>
    <recommendedName>
        <fullName evidence="3">Plant methyltransferase dimerisation domain-containing protein</fullName>
    </recommendedName>
</protein>
<dbReference type="AlphaFoldDB" id="A0ABC8RFW4"/>
<dbReference type="InterPro" id="IPR036388">
    <property type="entry name" value="WH-like_DNA-bd_sf"/>
</dbReference>
<sequence>MPAAAKNPDAPLMLDRMLRLLATHSLLTFSVVDGGAHRLYGLALVAKYFVRKQDGVSFAPLMALLQDKVFMDSWSGTCWGRYV</sequence>
<dbReference type="SUPFAM" id="SSF46785">
    <property type="entry name" value="Winged helix' DNA-binding domain"/>
    <property type="match status" value="1"/>
</dbReference>
<dbReference type="EMBL" id="CAUOFW020001314">
    <property type="protein sequence ID" value="CAK9143618.1"/>
    <property type="molecule type" value="Genomic_DNA"/>
</dbReference>
<evidence type="ECO:0000313" key="1">
    <source>
        <dbReference type="EMBL" id="CAK9143618.1"/>
    </source>
</evidence>
<gene>
    <name evidence="1" type="ORF">ILEXP_LOCUS11334</name>
</gene>
<dbReference type="Proteomes" id="UP001642360">
    <property type="component" value="Unassembled WGS sequence"/>
</dbReference>
<keyword evidence="2" id="KW-1185">Reference proteome</keyword>
<reference evidence="1 2" key="1">
    <citation type="submission" date="2024-02" db="EMBL/GenBank/DDBJ databases">
        <authorList>
            <person name="Vignale AGUSTIN F."/>
            <person name="Sosa J E."/>
            <person name="Modenutti C."/>
        </authorList>
    </citation>
    <scope>NUCLEOTIDE SEQUENCE [LARGE SCALE GENOMIC DNA]</scope>
</reference>
<dbReference type="InterPro" id="IPR036390">
    <property type="entry name" value="WH_DNA-bd_sf"/>
</dbReference>
<organism evidence="1 2">
    <name type="scientific">Ilex paraguariensis</name>
    <name type="common">yerba mate</name>
    <dbReference type="NCBI Taxonomy" id="185542"/>
    <lineage>
        <taxon>Eukaryota</taxon>
        <taxon>Viridiplantae</taxon>
        <taxon>Streptophyta</taxon>
        <taxon>Embryophyta</taxon>
        <taxon>Tracheophyta</taxon>
        <taxon>Spermatophyta</taxon>
        <taxon>Magnoliopsida</taxon>
        <taxon>eudicotyledons</taxon>
        <taxon>Gunneridae</taxon>
        <taxon>Pentapetalae</taxon>
        <taxon>asterids</taxon>
        <taxon>campanulids</taxon>
        <taxon>Aquifoliales</taxon>
        <taxon>Aquifoliaceae</taxon>
        <taxon>Ilex</taxon>
    </lineage>
</organism>
<dbReference type="Gene3D" id="1.10.10.10">
    <property type="entry name" value="Winged helix-like DNA-binding domain superfamily/Winged helix DNA-binding domain"/>
    <property type="match status" value="1"/>
</dbReference>
<name>A0ABC8RFW4_9AQUA</name>
<evidence type="ECO:0000313" key="2">
    <source>
        <dbReference type="Proteomes" id="UP001642360"/>
    </source>
</evidence>
<proteinExistence type="predicted"/>
<evidence type="ECO:0008006" key="3">
    <source>
        <dbReference type="Google" id="ProtNLM"/>
    </source>
</evidence>